<feature type="transmembrane region" description="Helical" evidence="2">
    <location>
        <begin position="366"/>
        <end position="386"/>
    </location>
</feature>
<evidence type="ECO:0000256" key="1">
    <source>
        <dbReference type="SAM" id="MobiDB-lite"/>
    </source>
</evidence>
<protein>
    <submittedName>
        <fullName evidence="3">MFS transporter</fullName>
    </submittedName>
</protein>
<dbReference type="SUPFAM" id="SSF103473">
    <property type="entry name" value="MFS general substrate transporter"/>
    <property type="match status" value="1"/>
</dbReference>
<sequence>MSYAALLRVPHARRTFGAALLGRLSYGTVSLSLMLAVKSATGSYAVAGTAMALFGAASVFLSPLRALLIDRYGPRRALPPMTGAYAVLLGVLAALTWRPGASGLLLGAAALAAGACTPPLGPTMRTVWSELAGKREGLLQRAYSLDGVAEELLLVSGPLIVGVVVQFAPAAFGVAVSAVLVAVGTAAFVASPAVRALAGRGAGRRGPSGGISPVRGLAQPLVVAVGVGLALGALDLLVLAFADARQHADAVAWVMAALSAGSAVGGLANGAITWSTPARVRLPFLAAGLAAALGAAALAPGLVTLGAAAVFAGLFVAPALTTAYLVADETAGPAFRTQAGAWVNTAVNAGISAGTAGAGLLVARLPLAACFAVAAAAPVAAAVWGVRGVRGARTTAEAAPGDGVPDAAQETGTAAR</sequence>
<feature type="transmembrane region" description="Helical" evidence="2">
    <location>
        <begin position="250"/>
        <end position="268"/>
    </location>
</feature>
<dbReference type="AlphaFoldDB" id="A0AAU1U8R3"/>
<feature type="transmembrane region" description="Helical" evidence="2">
    <location>
        <begin position="20"/>
        <end position="37"/>
    </location>
</feature>
<name>A0AAU1U8R3_9ACTN</name>
<feature type="transmembrane region" description="Helical" evidence="2">
    <location>
        <begin position="305"/>
        <end position="327"/>
    </location>
</feature>
<evidence type="ECO:0000313" key="3">
    <source>
        <dbReference type="EMBL" id="WTS13048.1"/>
    </source>
</evidence>
<feature type="transmembrane region" description="Helical" evidence="2">
    <location>
        <begin position="217"/>
        <end position="238"/>
    </location>
</feature>
<feature type="transmembrane region" description="Helical" evidence="2">
    <location>
        <begin position="43"/>
        <end position="65"/>
    </location>
</feature>
<gene>
    <name evidence="3" type="ORF">OHU69_19530</name>
</gene>
<dbReference type="Gene3D" id="1.20.1250.20">
    <property type="entry name" value="MFS general substrate transporter like domains"/>
    <property type="match status" value="1"/>
</dbReference>
<accession>A0AAU1U8R3</accession>
<proteinExistence type="predicted"/>
<keyword evidence="2" id="KW-0812">Transmembrane</keyword>
<feature type="transmembrane region" description="Helical" evidence="2">
    <location>
        <begin position="171"/>
        <end position="197"/>
    </location>
</feature>
<feature type="transmembrane region" description="Helical" evidence="2">
    <location>
        <begin position="77"/>
        <end position="97"/>
    </location>
</feature>
<keyword evidence="2" id="KW-0472">Membrane</keyword>
<evidence type="ECO:0000256" key="2">
    <source>
        <dbReference type="SAM" id="Phobius"/>
    </source>
</evidence>
<organism evidence="3">
    <name type="scientific">Streptomyces sp. NBC_00119</name>
    <dbReference type="NCBI Taxonomy" id="2975659"/>
    <lineage>
        <taxon>Bacteria</taxon>
        <taxon>Bacillati</taxon>
        <taxon>Actinomycetota</taxon>
        <taxon>Actinomycetes</taxon>
        <taxon>Kitasatosporales</taxon>
        <taxon>Streptomycetaceae</taxon>
        <taxon>Streptomyces</taxon>
    </lineage>
</organism>
<dbReference type="PANTHER" id="PTHR23542">
    <property type="match status" value="1"/>
</dbReference>
<dbReference type="PANTHER" id="PTHR23542:SF1">
    <property type="entry name" value="MAJOR FACILITATOR SUPERFAMILY (MFS) PROFILE DOMAIN-CONTAINING PROTEIN"/>
    <property type="match status" value="1"/>
</dbReference>
<feature type="transmembrane region" description="Helical" evidence="2">
    <location>
        <begin position="339"/>
        <end position="360"/>
    </location>
</feature>
<dbReference type="EMBL" id="CP108195">
    <property type="protein sequence ID" value="WTS13048.1"/>
    <property type="molecule type" value="Genomic_DNA"/>
</dbReference>
<dbReference type="InterPro" id="IPR036259">
    <property type="entry name" value="MFS_trans_sf"/>
</dbReference>
<keyword evidence="2" id="KW-1133">Transmembrane helix</keyword>
<feature type="transmembrane region" description="Helical" evidence="2">
    <location>
        <begin position="280"/>
        <end position="299"/>
    </location>
</feature>
<reference evidence="3" key="1">
    <citation type="submission" date="2022-10" db="EMBL/GenBank/DDBJ databases">
        <title>The complete genomes of actinobacterial strains from the NBC collection.</title>
        <authorList>
            <person name="Joergensen T.S."/>
            <person name="Alvarez Arevalo M."/>
            <person name="Sterndorff E.B."/>
            <person name="Faurdal D."/>
            <person name="Vuksanovic O."/>
            <person name="Mourched A.-S."/>
            <person name="Charusanti P."/>
            <person name="Shaw S."/>
            <person name="Blin K."/>
            <person name="Weber T."/>
        </authorList>
    </citation>
    <scope>NUCLEOTIDE SEQUENCE</scope>
    <source>
        <strain evidence="3">NBC_00119</strain>
    </source>
</reference>
<feature type="region of interest" description="Disordered" evidence="1">
    <location>
        <begin position="395"/>
        <end position="416"/>
    </location>
</feature>